<evidence type="ECO:0000256" key="1">
    <source>
        <dbReference type="ARBA" id="ARBA00022553"/>
    </source>
</evidence>
<dbReference type="PROSITE" id="PS50110">
    <property type="entry name" value="RESPONSE_REGULATORY"/>
    <property type="match status" value="1"/>
</dbReference>
<feature type="region of interest" description="Disordered" evidence="4">
    <location>
        <begin position="525"/>
        <end position="600"/>
    </location>
</feature>
<feature type="domain" description="Response regulatory" evidence="5">
    <location>
        <begin position="360"/>
        <end position="506"/>
    </location>
</feature>
<dbReference type="Gene3D" id="3.40.50.2300">
    <property type="match status" value="1"/>
</dbReference>
<evidence type="ECO:0000256" key="3">
    <source>
        <dbReference type="PROSITE-ProRule" id="PRU00169"/>
    </source>
</evidence>
<feature type="compositionally biased region" description="Low complexity" evidence="4">
    <location>
        <begin position="299"/>
        <end position="323"/>
    </location>
</feature>
<protein>
    <recommendedName>
        <fullName evidence="5">Response regulatory domain-containing protein</fullName>
    </recommendedName>
</protein>
<keyword evidence="1 3" id="KW-0597">Phosphoprotein</keyword>
<feature type="compositionally biased region" description="Pro residues" evidence="4">
    <location>
        <begin position="234"/>
        <end position="244"/>
    </location>
</feature>
<dbReference type="STRING" id="698492.A0A0E9NJH7"/>
<evidence type="ECO:0000256" key="2">
    <source>
        <dbReference type="ARBA" id="ARBA00023012"/>
    </source>
</evidence>
<proteinExistence type="predicted"/>
<keyword evidence="2" id="KW-0902">Two-component regulatory system</keyword>
<gene>
    <name evidence="6" type="ORF">G7K_3993-t1</name>
</gene>
<feature type="compositionally biased region" description="Low complexity" evidence="4">
    <location>
        <begin position="133"/>
        <end position="149"/>
    </location>
</feature>
<dbReference type="InterPro" id="IPR011006">
    <property type="entry name" value="CheY-like_superfamily"/>
</dbReference>
<feature type="compositionally biased region" description="Polar residues" evidence="4">
    <location>
        <begin position="218"/>
        <end position="230"/>
    </location>
</feature>
<reference evidence="6 7" key="2">
    <citation type="journal article" date="2014" name="J. Gen. Appl. Microbiol.">
        <title>The early diverging ascomycetous budding yeast Saitoella complicata has three histone deacetylases belonging to the Clr6, Hos2, and Rpd3 lineages.</title>
        <authorList>
            <person name="Nishida H."/>
            <person name="Matsumoto T."/>
            <person name="Kondo S."/>
            <person name="Hamamoto M."/>
            <person name="Yoshikawa H."/>
        </authorList>
    </citation>
    <scope>NUCLEOTIDE SEQUENCE [LARGE SCALE GENOMIC DNA]</scope>
    <source>
        <strain evidence="6 7">NRRL Y-17804</strain>
    </source>
</reference>
<dbReference type="OMA" id="QALIDWN"/>
<evidence type="ECO:0000256" key="4">
    <source>
        <dbReference type="SAM" id="MobiDB-lite"/>
    </source>
</evidence>
<keyword evidence="7" id="KW-1185">Reference proteome</keyword>
<reference evidence="6 7" key="1">
    <citation type="journal article" date="2011" name="J. Gen. Appl. Microbiol.">
        <title>Draft genome sequencing of the enigmatic yeast Saitoella complicata.</title>
        <authorList>
            <person name="Nishida H."/>
            <person name="Hamamoto M."/>
            <person name="Sugiyama J."/>
        </authorList>
    </citation>
    <scope>NUCLEOTIDE SEQUENCE [LARGE SCALE GENOMIC DNA]</scope>
    <source>
        <strain evidence="6 7">NRRL Y-17804</strain>
    </source>
</reference>
<dbReference type="PANTHER" id="PTHR45339">
    <property type="entry name" value="HYBRID SIGNAL TRANSDUCTION HISTIDINE KINASE J"/>
    <property type="match status" value="1"/>
</dbReference>
<feature type="region of interest" description="Disordered" evidence="4">
    <location>
        <begin position="612"/>
        <end position="633"/>
    </location>
</feature>
<evidence type="ECO:0000259" key="5">
    <source>
        <dbReference type="PROSITE" id="PS50110"/>
    </source>
</evidence>
<feature type="region of interest" description="Disordered" evidence="4">
    <location>
        <begin position="290"/>
        <end position="338"/>
    </location>
</feature>
<dbReference type="Pfam" id="PF00072">
    <property type="entry name" value="Response_reg"/>
    <property type="match status" value="1"/>
</dbReference>
<dbReference type="Proteomes" id="UP000033140">
    <property type="component" value="Unassembled WGS sequence"/>
</dbReference>
<feature type="compositionally biased region" description="Basic and acidic residues" evidence="4">
    <location>
        <begin position="525"/>
        <end position="536"/>
    </location>
</feature>
<feature type="modified residue" description="4-aspartylphosphate" evidence="3">
    <location>
        <position position="409"/>
    </location>
</feature>
<dbReference type="SUPFAM" id="SSF52172">
    <property type="entry name" value="CheY-like"/>
    <property type="match status" value="1"/>
</dbReference>
<dbReference type="RefSeq" id="XP_019026067.1">
    <property type="nucleotide sequence ID" value="XM_019166714.1"/>
</dbReference>
<evidence type="ECO:0000313" key="6">
    <source>
        <dbReference type="EMBL" id="GAO49856.1"/>
    </source>
</evidence>
<reference evidence="6 7" key="3">
    <citation type="journal article" date="2015" name="Genome Announc.">
        <title>Draft Genome Sequence of the Archiascomycetous Yeast Saitoella complicata.</title>
        <authorList>
            <person name="Yamauchi K."/>
            <person name="Kondo S."/>
            <person name="Hamamoto M."/>
            <person name="Takahashi Y."/>
            <person name="Ogura Y."/>
            <person name="Hayashi T."/>
            <person name="Nishida H."/>
        </authorList>
    </citation>
    <scope>NUCLEOTIDE SEQUENCE [LARGE SCALE GENOMIC DNA]</scope>
    <source>
        <strain evidence="6 7">NRRL Y-17804</strain>
    </source>
</reference>
<accession>A0A0E9NJH7</accession>
<dbReference type="PANTHER" id="PTHR45339:SF1">
    <property type="entry name" value="HYBRID SIGNAL TRANSDUCTION HISTIDINE KINASE J"/>
    <property type="match status" value="1"/>
</dbReference>
<dbReference type="EMBL" id="BACD03000026">
    <property type="protein sequence ID" value="GAO49856.1"/>
    <property type="molecule type" value="Genomic_DNA"/>
</dbReference>
<dbReference type="InterPro" id="IPR001789">
    <property type="entry name" value="Sig_transdc_resp-reg_receiver"/>
</dbReference>
<feature type="region of interest" description="Disordered" evidence="4">
    <location>
        <begin position="132"/>
        <end position="248"/>
    </location>
</feature>
<sequence length="633" mass="67255">MASTRRVWVKRLNGTAATLVPVHAEDLVDDLKDTILRKYANALGRFYDSPDLTIRGAPRASPAEERILRPDDSLVRILDEWYPGGQALEEAFVIDVPAIPMRSSRSGTSPMYMPSNLAAEASYEYFPMISENSRTGSHHTSSTASPTTGQLQTPLAHGISTPMQSHGMLTPSVHPMSSRPRLRSRLTSNNSTGSGIMLMPRSGRRLSGSGAGIHLSTPPHSNQNSPLTTTQEVPSPPEIPPPAQPNAVPNAVASIQAGAHPLPHRSSGLPVTVPVPPMASPGSIIPPTLPTMSGVQPVSPSSNPTAPASAASIARRRTVTSSADAPSRPGVAGRKSDLANNAAAPGGFGGLLEGVVPPINVLIVEDNIVNQKILEGFMRKRKIKCQVAMNGREAVDKWKQGGFHLVLMDIQLPIMSGIEATKEIRRLERLNSIGVFSTPTTPNDNMPSANDVLPEGSSFRSPVIIVALTASSLQSDRHEALAAGCNDFLTKPVSLVWLERKITEWGCMQALIDFEGWKRWKDKDRASPVPAKKDFASARPRSIKPVKAEPKANGTPAAAPAPAPPSTSKKSKADEPPPGVVITPPSAGAGATTTVEQREAVQKLTEEADNRIAEKLKIPDAVADNSDSQTSTG</sequence>
<dbReference type="AlphaFoldDB" id="A0A0E9NJH7"/>
<dbReference type="OrthoDB" id="21225at2759"/>
<dbReference type="FunFam" id="3.40.50.2300:FF:000146">
    <property type="entry name" value="Putative two-component response regulator SSK1p"/>
    <property type="match status" value="1"/>
</dbReference>
<dbReference type="GO" id="GO:0000156">
    <property type="term" value="F:phosphorelay response regulator activity"/>
    <property type="evidence" value="ECO:0007669"/>
    <property type="project" value="UniProtKB-ARBA"/>
</dbReference>
<evidence type="ECO:0000313" key="7">
    <source>
        <dbReference type="Proteomes" id="UP000033140"/>
    </source>
</evidence>
<dbReference type="SMART" id="SM00448">
    <property type="entry name" value="REC"/>
    <property type="match status" value="1"/>
</dbReference>
<organism evidence="6 7">
    <name type="scientific">Saitoella complicata (strain BCRC 22490 / CBS 7301 / JCM 7358 / NBRC 10748 / NRRL Y-17804)</name>
    <dbReference type="NCBI Taxonomy" id="698492"/>
    <lineage>
        <taxon>Eukaryota</taxon>
        <taxon>Fungi</taxon>
        <taxon>Dikarya</taxon>
        <taxon>Ascomycota</taxon>
        <taxon>Taphrinomycotina</taxon>
        <taxon>Taphrinomycotina incertae sedis</taxon>
        <taxon>Saitoella</taxon>
    </lineage>
</organism>
<name>A0A0E9NJH7_SAICN</name>
<dbReference type="CDD" id="cd17546">
    <property type="entry name" value="REC_hyHK_CKI1_RcsC-like"/>
    <property type="match status" value="1"/>
</dbReference>
<comment type="caution">
    <text evidence="6">The sequence shown here is derived from an EMBL/GenBank/DDBJ whole genome shotgun (WGS) entry which is preliminary data.</text>
</comment>